<evidence type="ECO:0000256" key="6">
    <source>
        <dbReference type="ARBA" id="ARBA00022989"/>
    </source>
</evidence>
<dbReference type="EMBL" id="FUXP01000009">
    <property type="protein sequence ID" value="SKA16446.1"/>
    <property type="molecule type" value="Genomic_DNA"/>
</dbReference>
<keyword evidence="2" id="KW-1003">Cell membrane</keyword>
<dbReference type="Proteomes" id="UP000190061">
    <property type="component" value="Unassembled WGS sequence"/>
</dbReference>
<feature type="transmembrane region" description="Helical" evidence="8">
    <location>
        <begin position="300"/>
        <end position="317"/>
    </location>
</feature>
<dbReference type="GO" id="GO:0010041">
    <property type="term" value="P:response to iron(III) ion"/>
    <property type="evidence" value="ECO:0007669"/>
    <property type="project" value="TreeGrafter"/>
</dbReference>
<protein>
    <submittedName>
        <fullName evidence="10">Dolichyl-phosphate-mannose-protein mannosyltransferase</fullName>
    </submittedName>
</protein>
<evidence type="ECO:0000256" key="1">
    <source>
        <dbReference type="ARBA" id="ARBA00004651"/>
    </source>
</evidence>
<dbReference type="GO" id="GO:0005886">
    <property type="term" value="C:plasma membrane"/>
    <property type="evidence" value="ECO:0007669"/>
    <property type="project" value="UniProtKB-SubCell"/>
</dbReference>
<dbReference type="PANTHER" id="PTHR33908">
    <property type="entry name" value="MANNOSYLTRANSFERASE YKCB-RELATED"/>
    <property type="match status" value="1"/>
</dbReference>
<name>A0A1T4RKY9_9GAMM</name>
<dbReference type="OrthoDB" id="9775035at2"/>
<feature type="transmembrane region" description="Helical" evidence="8">
    <location>
        <begin position="351"/>
        <end position="371"/>
    </location>
</feature>
<sequence length="506" mass="56452">MNHRAAWQRYALIALSIVLAFAFLGSRGLWDPDEGRYTNVAVNMLDSGDWLNPHRSGHVGHWTKPPLTYWAIASSLGAFGKTPFAARVPVALSYLVCVLLTWRIAKRLAPGTESTAALVFATMLLPFGASHLVTTDFILAASETLAVWAFVEARSGSRQPLAWFALMWVGFALAFLAKGPPGLLPLVVLLAYDHRSWRRHLGFQLAGAALFCTLALPWYAAVIAGNPGLFEYFIGDEVINRVTTDEFGRHGEWYGWITVYVPTLVLGTVPWTATAWRWAKALPADIRRWRSRDARRGDKAAVFLALWVLVPLLVFILSRSRMPLYLLPLFVPLAIIIAMQRRKEQRASPRWSWLAGWVLALLGLSLATAFWPTHKDASRWAMAIRERTDTPVTEVVFVEDMARYGLRLHLDAEIEKISLDPVPAGLQAHFNPRNDEDLATELIEAVNEPGAVWICKEARWPEIQARIAALGHTTTVLGSPYRGRIIFRTRAAPEPASPPATGMPER</sequence>
<evidence type="ECO:0000256" key="4">
    <source>
        <dbReference type="ARBA" id="ARBA00022679"/>
    </source>
</evidence>
<evidence type="ECO:0000259" key="9">
    <source>
        <dbReference type="Pfam" id="PF13231"/>
    </source>
</evidence>
<gene>
    <name evidence="10" type="ORF">SAMN02745674_02234</name>
</gene>
<dbReference type="AlphaFoldDB" id="A0A1T4RKY9"/>
<reference evidence="10 11" key="1">
    <citation type="submission" date="2017-02" db="EMBL/GenBank/DDBJ databases">
        <authorList>
            <person name="Peterson S.W."/>
        </authorList>
    </citation>
    <scope>NUCLEOTIDE SEQUENCE [LARGE SCALE GENOMIC DNA]</scope>
    <source>
        <strain evidence="10 11">DSM 21749</strain>
    </source>
</reference>
<dbReference type="GO" id="GO:0009103">
    <property type="term" value="P:lipopolysaccharide biosynthetic process"/>
    <property type="evidence" value="ECO:0007669"/>
    <property type="project" value="TreeGrafter"/>
</dbReference>
<evidence type="ECO:0000256" key="3">
    <source>
        <dbReference type="ARBA" id="ARBA00022676"/>
    </source>
</evidence>
<evidence type="ECO:0000313" key="11">
    <source>
        <dbReference type="Proteomes" id="UP000190061"/>
    </source>
</evidence>
<keyword evidence="7 8" id="KW-0472">Membrane</keyword>
<dbReference type="Pfam" id="PF13231">
    <property type="entry name" value="PMT_2"/>
    <property type="match status" value="1"/>
</dbReference>
<evidence type="ECO:0000313" key="10">
    <source>
        <dbReference type="EMBL" id="SKA16446.1"/>
    </source>
</evidence>
<keyword evidence="11" id="KW-1185">Reference proteome</keyword>
<comment type="subcellular location">
    <subcellularLocation>
        <location evidence="1">Cell membrane</location>
        <topology evidence="1">Multi-pass membrane protein</topology>
    </subcellularLocation>
</comment>
<organism evidence="10 11">
    <name type="scientific">Lysobacter spongiicola DSM 21749</name>
    <dbReference type="NCBI Taxonomy" id="1122188"/>
    <lineage>
        <taxon>Bacteria</taxon>
        <taxon>Pseudomonadati</taxon>
        <taxon>Pseudomonadota</taxon>
        <taxon>Gammaproteobacteria</taxon>
        <taxon>Lysobacterales</taxon>
        <taxon>Lysobacteraceae</taxon>
        <taxon>Novilysobacter</taxon>
    </lineage>
</organism>
<dbReference type="RefSeq" id="WP_078758789.1">
    <property type="nucleotide sequence ID" value="NZ_FUXP01000009.1"/>
</dbReference>
<feature type="transmembrane region" description="Helical" evidence="8">
    <location>
        <begin position="12"/>
        <end position="30"/>
    </location>
</feature>
<dbReference type="PANTHER" id="PTHR33908:SF3">
    <property type="entry name" value="UNDECAPRENYL PHOSPHATE-ALPHA-4-AMINO-4-DEOXY-L-ARABINOSE ARABINOSYL TRANSFERASE"/>
    <property type="match status" value="1"/>
</dbReference>
<feature type="transmembrane region" description="Helical" evidence="8">
    <location>
        <begin position="323"/>
        <end position="339"/>
    </location>
</feature>
<keyword evidence="6 8" id="KW-1133">Transmembrane helix</keyword>
<dbReference type="STRING" id="1122188.SAMN02745674_02234"/>
<keyword evidence="3 10" id="KW-0328">Glycosyltransferase</keyword>
<feature type="transmembrane region" description="Helical" evidence="8">
    <location>
        <begin position="253"/>
        <end position="279"/>
    </location>
</feature>
<dbReference type="InterPro" id="IPR038731">
    <property type="entry name" value="RgtA/B/C-like"/>
</dbReference>
<evidence type="ECO:0000256" key="8">
    <source>
        <dbReference type="SAM" id="Phobius"/>
    </source>
</evidence>
<feature type="transmembrane region" description="Helical" evidence="8">
    <location>
        <begin position="117"/>
        <end position="141"/>
    </location>
</feature>
<accession>A0A1T4RKY9</accession>
<dbReference type="InterPro" id="IPR050297">
    <property type="entry name" value="LipidA_mod_glycosyltrf_83"/>
</dbReference>
<feature type="transmembrane region" description="Helical" evidence="8">
    <location>
        <begin position="161"/>
        <end position="189"/>
    </location>
</feature>
<proteinExistence type="predicted"/>
<dbReference type="GO" id="GO:0016763">
    <property type="term" value="F:pentosyltransferase activity"/>
    <property type="evidence" value="ECO:0007669"/>
    <property type="project" value="TreeGrafter"/>
</dbReference>
<keyword evidence="5 8" id="KW-0812">Transmembrane</keyword>
<evidence type="ECO:0000256" key="2">
    <source>
        <dbReference type="ARBA" id="ARBA00022475"/>
    </source>
</evidence>
<feature type="domain" description="Glycosyltransferase RgtA/B/C/D-like" evidence="9">
    <location>
        <begin position="64"/>
        <end position="218"/>
    </location>
</feature>
<feature type="transmembrane region" description="Helical" evidence="8">
    <location>
        <begin position="84"/>
        <end position="105"/>
    </location>
</feature>
<evidence type="ECO:0000256" key="7">
    <source>
        <dbReference type="ARBA" id="ARBA00023136"/>
    </source>
</evidence>
<keyword evidence="4 10" id="KW-0808">Transferase</keyword>
<evidence type="ECO:0000256" key="5">
    <source>
        <dbReference type="ARBA" id="ARBA00022692"/>
    </source>
</evidence>
<feature type="transmembrane region" description="Helical" evidence="8">
    <location>
        <begin position="201"/>
        <end position="220"/>
    </location>
</feature>